<protein>
    <submittedName>
        <fullName evidence="2">DUF1329 domain-containing protein</fullName>
    </submittedName>
</protein>
<proteinExistence type="predicted"/>
<name>A0ABS3Z6V7_9GAMM</name>
<evidence type="ECO:0000313" key="2">
    <source>
        <dbReference type="EMBL" id="MBP0047438.1"/>
    </source>
</evidence>
<dbReference type="EMBL" id="JACVEW010000002">
    <property type="protein sequence ID" value="MBP0047438.1"/>
    <property type="molecule type" value="Genomic_DNA"/>
</dbReference>
<dbReference type="Pfam" id="PF07044">
    <property type="entry name" value="DUF1329"/>
    <property type="match status" value="1"/>
</dbReference>
<keyword evidence="1" id="KW-0732">Signal</keyword>
<dbReference type="InterPro" id="IPR010752">
    <property type="entry name" value="DUF1329"/>
</dbReference>
<evidence type="ECO:0000256" key="1">
    <source>
        <dbReference type="SAM" id="SignalP"/>
    </source>
</evidence>
<organism evidence="2 3">
    <name type="scientific">Marinobacterium alkalitolerans</name>
    <dbReference type="NCBI Taxonomy" id="1542925"/>
    <lineage>
        <taxon>Bacteria</taxon>
        <taxon>Pseudomonadati</taxon>
        <taxon>Pseudomonadota</taxon>
        <taxon>Gammaproteobacteria</taxon>
        <taxon>Oceanospirillales</taxon>
        <taxon>Oceanospirillaceae</taxon>
        <taxon>Marinobacterium</taxon>
    </lineage>
</organism>
<sequence length="465" mass="52403">MRKQQLWKPLAASIALTLSASAHAKVSPAEAAKLGNELTCMGAVAAGNEAGTIPPFSGKWLGTPPGIDYEPNVGQHPIDPYPEDTPRLVINGQNWEQYQDKLTEGQIALLKRFPDTYEIPVYPGRRDFRYPDKICEVAKQNAVEAELVDDGMGFKALMGSIPFPIPSGDNRTQAMQVLANHNFPYRAYTEVMAPRDLAEVNTSGDQTWGRTTYSGLNIVTHPDYVGKPIGEIMAYSDTGTRLPTRDKGKRTVSIEPVNFAQGQRLAWTYNPGTRRVRQLPEYGFDTPAAGTSGKMTIDQDRLMNGSPERYDWELKGKKEIYIPANPYRLHEESVSYDDILTPNHPNPDLMRYELRRVWVLEGTLKDTHRHKYGKRVLYIDEDTWHGVISDYYDTRGELVNHAFVNYYYAYDMNAWHAGNSFYHDLTTGGYVAYNLFQDLDTGPILNAGGLTPEMFTPAALRRRAH</sequence>
<feature type="signal peptide" evidence="1">
    <location>
        <begin position="1"/>
        <end position="24"/>
    </location>
</feature>
<dbReference type="Proteomes" id="UP000810171">
    <property type="component" value="Unassembled WGS sequence"/>
</dbReference>
<reference evidence="2 3" key="1">
    <citation type="submission" date="2020-09" db="EMBL/GenBank/DDBJ databases">
        <authorList>
            <person name="Tanuku N.R.S."/>
        </authorList>
    </citation>
    <scope>NUCLEOTIDE SEQUENCE [LARGE SCALE GENOMIC DNA]</scope>
    <source>
        <strain evidence="2 3">AK62</strain>
    </source>
</reference>
<comment type="caution">
    <text evidence="2">The sequence shown here is derived from an EMBL/GenBank/DDBJ whole genome shotgun (WGS) entry which is preliminary data.</text>
</comment>
<accession>A0ABS3Z6V7</accession>
<dbReference type="RefSeq" id="WP_209286054.1">
    <property type="nucleotide sequence ID" value="NZ_JACVEW010000002.1"/>
</dbReference>
<evidence type="ECO:0000313" key="3">
    <source>
        <dbReference type="Proteomes" id="UP000810171"/>
    </source>
</evidence>
<dbReference type="Gene3D" id="2.50.20.10">
    <property type="entry name" value="Lipoprotein localisation LolA/LolB/LppX"/>
    <property type="match status" value="1"/>
</dbReference>
<feature type="chain" id="PRO_5045402742" evidence="1">
    <location>
        <begin position="25"/>
        <end position="465"/>
    </location>
</feature>
<keyword evidence="3" id="KW-1185">Reference proteome</keyword>
<dbReference type="CDD" id="cd16329">
    <property type="entry name" value="LolA_like"/>
    <property type="match status" value="1"/>
</dbReference>
<gene>
    <name evidence="2" type="ORF">H9C73_01715</name>
</gene>